<comment type="subcellular location">
    <subcellularLocation>
        <location evidence="1 5">Periplasm</location>
    </subcellularLocation>
</comment>
<evidence type="ECO:0000256" key="1">
    <source>
        <dbReference type="ARBA" id="ARBA00004418"/>
    </source>
</evidence>
<dbReference type="Gene3D" id="3.40.50.10070">
    <property type="entry name" value="TolB, N-terminal domain"/>
    <property type="match status" value="1"/>
</dbReference>
<dbReference type="PANTHER" id="PTHR36842:SF1">
    <property type="entry name" value="PROTEIN TOLB"/>
    <property type="match status" value="1"/>
</dbReference>
<dbReference type="InterPro" id="IPR007195">
    <property type="entry name" value="TolB_N"/>
</dbReference>
<evidence type="ECO:0000256" key="4">
    <source>
        <dbReference type="ARBA" id="ARBA00022764"/>
    </source>
</evidence>
<gene>
    <name evidence="5" type="primary">tolB</name>
    <name evidence="7" type="ORF">HELGO_WM29073</name>
</gene>
<dbReference type="PANTHER" id="PTHR36842">
    <property type="entry name" value="PROTEIN TOLB HOMOLOG"/>
    <property type="match status" value="1"/>
</dbReference>
<dbReference type="InterPro" id="IPR014167">
    <property type="entry name" value="Tol-Pal_TolB"/>
</dbReference>
<dbReference type="NCBIfam" id="TIGR02800">
    <property type="entry name" value="propeller_TolB"/>
    <property type="match status" value="1"/>
</dbReference>
<keyword evidence="5" id="KW-0131">Cell cycle</keyword>
<dbReference type="Pfam" id="PF07676">
    <property type="entry name" value="PD40"/>
    <property type="match status" value="3"/>
</dbReference>
<protein>
    <recommendedName>
        <fullName evidence="5">Tol-Pal system protein TolB</fullName>
    </recommendedName>
</protein>
<dbReference type="HAMAP" id="MF_00671">
    <property type="entry name" value="TolB"/>
    <property type="match status" value="1"/>
</dbReference>
<feature type="domain" description="TolB N-terminal" evidence="6">
    <location>
        <begin position="33"/>
        <end position="109"/>
    </location>
</feature>
<comment type="function">
    <text evidence="5">Part of the Tol-Pal system, which plays a role in outer membrane invagination during cell division and is important for maintaining outer membrane integrity.</text>
</comment>
<dbReference type="SUPFAM" id="SSF52964">
    <property type="entry name" value="TolB, N-terminal domain"/>
    <property type="match status" value="1"/>
</dbReference>
<dbReference type="GO" id="GO:0017038">
    <property type="term" value="P:protein import"/>
    <property type="evidence" value="ECO:0007669"/>
    <property type="project" value="InterPro"/>
</dbReference>
<name>A0A6S6SA70_9GAMM</name>
<evidence type="ECO:0000256" key="5">
    <source>
        <dbReference type="HAMAP-Rule" id="MF_00671"/>
    </source>
</evidence>
<dbReference type="GO" id="GO:0051301">
    <property type="term" value="P:cell division"/>
    <property type="evidence" value="ECO:0007669"/>
    <property type="project" value="UniProtKB-UniRule"/>
</dbReference>
<keyword evidence="5" id="KW-0132">Cell division</keyword>
<organism evidence="7">
    <name type="scientific">uncultured Thiotrichaceae bacterium</name>
    <dbReference type="NCBI Taxonomy" id="298394"/>
    <lineage>
        <taxon>Bacteria</taxon>
        <taxon>Pseudomonadati</taxon>
        <taxon>Pseudomonadota</taxon>
        <taxon>Gammaproteobacteria</taxon>
        <taxon>Thiotrichales</taxon>
        <taxon>Thiotrichaceae</taxon>
        <taxon>environmental samples</taxon>
    </lineage>
</organism>
<keyword evidence="3 5" id="KW-0732">Signal</keyword>
<dbReference type="SUPFAM" id="SSF69304">
    <property type="entry name" value="Tricorn protease N-terminal domain"/>
    <property type="match status" value="1"/>
</dbReference>
<comment type="similarity">
    <text evidence="2 5">Belongs to the TolB family.</text>
</comment>
<dbReference type="EMBL" id="CACVAV010000038">
    <property type="protein sequence ID" value="CAA6802277.1"/>
    <property type="molecule type" value="Genomic_DNA"/>
</dbReference>
<dbReference type="GO" id="GO:0042597">
    <property type="term" value="C:periplasmic space"/>
    <property type="evidence" value="ECO:0007669"/>
    <property type="project" value="UniProtKB-SubCell"/>
</dbReference>
<reference evidence="7" key="1">
    <citation type="submission" date="2020-01" db="EMBL/GenBank/DDBJ databases">
        <authorList>
            <person name="Meier V. D."/>
            <person name="Meier V D."/>
        </authorList>
    </citation>
    <scope>NUCLEOTIDE SEQUENCE</scope>
    <source>
        <strain evidence="7">HLG_WM_MAG_08</strain>
    </source>
</reference>
<evidence type="ECO:0000256" key="2">
    <source>
        <dbReference type="ARBA" id="ARBA00009820"/>
    </source>
</evidence>
<evidence type="ECO:0000256" key="3">
    <source>
        <dbReference type="ARBA" id="ARBA00022729"/>
    </source>
</evidence>
<dbReference type="Gene3D" id="2.120.10.30">
    <property type="entry name" value="TolB, C-terminal domain"/>
    <property type="match status" value="1"/>
</dbReference>
<evidence type="ECO:0000313" key="7">
    <source>
        <dbReference type="EMBL" id="CAA6802277.1"/>
    </source>
</evidence>
<accession>A0A6S6SA70</accession>
<keyword evidence="4 5" id="KW-0574">Periplasm</keyword>
<proteinExistence type="inferred from homology"/>
<sequence>MTMKRFYLKRPISILMLFMTSLLLALPARAELVIRITGGVSDGIPVMIMPFEGVGASRIIEDDFRRSGQFTMINPARAGQPLRFGQPFQKQLLKNSGAEYVVVGRLNNGLEFELLNAATGARMASYTIPPHSNLRSMAHKAADAIYQRLTGKRGAFDTRIAYVSASGAARDQTYRLIISDADGYNPRTVMTSDKPVMSPTWSPDARQLAYVSFESGRSAIYVQNLLTGNAYPISNAEGMNGAPAWSPDGRTIAMSLSVDGNADIYVVSTGGGAEPRRITRARGIDTEPSWANANTLIYTSDQGGKPQLYRTSVNGGDGARLTFNGSENSAASVVGNSIAMVRQDGDVSRIALMNAASKAMVMVSRGGRYDESPSLAPNGAMVIYSTEERGRGVLAIASSNGKASQILSAQDGHVRDPAWSPYVN</sequence>
<dbReference type="AlphaFoldDB" id="A0A6S6SA70"/>
<dbReference type="Pfam" id="PF04052">
    <property type="entry name" value="TolB_N"/>
    <property type="match status" value="1"/>
</dbReference>
<comment type="subunit">
    <text evidence="5">The Tol-Pal system is composed of five core proteins: the inner membrane proteins TolA, TolQ and TolR, the periplasmic protein TolB and the outer membrane protein Pal. They form a network linking the inner and outer membranes and the peptidoglycan layer.</text>
</comment>
<evidence type="ECO:0000259" key="6">
    <source>
        <dbReference type="Pfam" id="PF04052"/>
    </source>
</evidence>
<dbReference type="InterPro" id="IPR011659">
    <property type="entry name" value="WD40"/>
</dbReference>
<dbReference type="InterPro" id="IPR011042">
    <property type="entry name" value="6-blade_b-propeller_TolB-like"/>
</dbReference>